<evidence type="ECO:0000313" key="2">
    <source>
        <dbReference type="Proteomes" id="UP000028045"/>
    </source>
</evidence>
<dbReference type="EMBL" id="KL647696">
    <property type="protein sequence ID" value="KEY73947.1"/>
    <property type="molecule type" value="Genomic_DNA"/>
</dbReference>
<sequence>MIGRERGCGLGAGSKPGLPLIIRLIKLHGKTTP</sequence>
<proteinExistence type="predicted"/>
<gene>
    <name evidence="1" type="ORF">S7711_11611</name>
</gene>
<dbReference type="Proteomes" id="UP000028045">
    <property type="component" value="Unassembled WGS sequence"/>
</dbReference>
<reference evidence="1 2" key="1">
    <citation type="journal article" date="2014" name="BMC Genomics">
        <title>Comparative genome sequencing reveals chemotype-specific gene clusters in the toxigenic black mold Stachybotrys.</title>
        <authorList>
            <person name="Semeiks J."/>
            <person name="Borek D."/>
            <person name="Otwinowski Z."/>
            <person name="Grishin N.V."/>
        </authorList>
    </citation>
    <scope>NUCLEOTIDE SEQUENCE [LARGE SCALE GENOMIC DNA]</scope>
    <source>
        <strain evidence="2">CBS 109288 / IBT 7711</strain>
    </source>
</reference>
<accession>A0A084B8R8</accession>
<evidence type="ECO:0000313" key="1">
    <source>
        <dbReference type="EMBL" id="KEY73947.1"/>
    </source>
</evidence>
<name>A0A084B8R8_STACB</name>
<dbReference type="HOGENOM" id="CLU_3385051_0_0_1"/>
<protein>
    <submittedName>
        <fullName evidence="1">Uncharacterized protein</fullName>
    </submittedName>
</protein>
<keyword evidence="2" id="KW-1185">Reference proteome</keyword>
<organism evidence="1 2">
    <name type="scientific">Stachybotrys chartarum (strain CBS 109288 / IBT 7711)</name>
    <name type="common">Toxic black mold</name>
    <name type="synonym">Stilbospora chartarum</name>
    <dbReference type="NCBI Taxonomy" id="1280523"/>
    <lineage>
        <taxon>Eukaryota</taxon>
        <taxon>Fungi</taxon>
        <taxon>Dikarya</taxon>
        <taxon>Ascomycota</taxon>
        <taxon>Pezizomycotina</taxon>
        <taxon>Sordariomycetes</taxon>
        <taxon>Hypocreomycetidae</taxon>
        <taxon>Hypocreales</taxon>
        <taxon>Stachybotryaceae</taxon>
        <taxon>Stachybotrys</taxon>
    </lineage>
</organism>
<dbReference type="AlphaFoldDB" id="A0A084B8R8"/>